<dbReference type="InterPro" id="IPR021385">
    <property type="entry name" value="DUF3017"/>
</dbReference>
<name>A0A542ZFT6_9MICO</name>
<dbReference type="Pfam" id="PF11222">
    <property type="entry name" value="DUF3017"/>
    <property type="match status" value="1"/>
</dbReference>
<evidence type="ECO:0000313" key="2">
    <source>
        <dbReference type="EMBL" id="TQL59205.1"/>
    </source>
</evidence>
<dbReference type="AlphaFoldDB" id="A0A542ZFT6"/>
<sequence length="93" mass="9639">MKRLTWVPPRLGVWWVVALGLVGGLAVMFFGSVRPGGFVFAASLLLAGALRLVLPAGRAGGLVVRSRLVDAGTLLGLGVFVTAIVATLDLSPR</sequence>
<dbReference type="RefSeq" id="WP_141787260.1">
    <property type="nucleotide sequence ID" value="NZ_BAAAKX010000009.1"/>
</dbReference>
<feature type="transmembrane region" description="Helical" evidence="1">
    <location>
        <begin position="37"/>
        <end position="56"/>
    </location>
</feature>
<keyword evidence="1" id="KW-0472">Membrane</keyword>
<keyword evidence="3" id="KW-1185">Reference proteome</keyword>
<evidence type="ECO:0000313" key="3">
    <source>
        <dbReference type="Proteomes" id="UP000319514"/>
    </source>
</evidence>
<reference evidence="2 3" key="1">
    <citation type="submission" date="2019-06" db="EMBL/GenBank/DDBJ databases">
        <title>Sequencing the genomes of 1000 actinobacteria strains.</title>
        <authorList>
            <person name="Klenk H.-P."/>
        </authorList>
    </citation>
    <scope>NUCLEOTIDE SEQUENCE [LARGE SCALE GENOMIC DNA]</scope>
    <source>
        <strain evidence="2 3">DSM 18082</strain>
    </source>
</reference>
<gene>
    <name evidence="2" type="ORF">FB474_0553</name>
</gene>
<keyword evidence="1" id="KW-1133">Transmembrane helix</keyword>
<comment type="caution">
    <text evidence="2">The sequence shown here is derived from an EMBL/GenBank/DDBJ whole genome shotgun (WGS) entry which is preliminary data.</text>
</comment>
<accession>A0A542ZFT6</accession>
<evidence type="ECO:0000256" key="1">
    <source>
        <dbReference type="SAM" id="Phobius"/>
    </source>
</evidence>
<dbReference type="EMBL" id="VFOQ01000001">
    <property type="protein sequence ID" value="TQL59205.1"/>
    <property type="molecule type" value="Genomic_DNA"/>
</dbReference>
<feature type="transmembrane region" description="Helical" evidence="1">
    <location>
        <begin position="68"/>
        <end position="88"/>
    </location>
</feature>
<protein>
    <submittedName>
        <fullName evidence="2">DUF3017 family protein</fullName>
    </submittedName>
</protein>
<keyword evidence="1" id="KW-0812">Transmembrane</keyword>
<dbReference type="Proteomes" id="UP000319514">
    <property type="component" value="Unassembled WGS sequence"/>
</dbReference>
<feature type="transmembrane region" description="Helical" evidence="1">
    <location>
        <begin position="12"/>
        <end position="31"/>
    </location>
</feature>
<proteinExistence type="predicted"/>
<organism evidence="2 3">
    <name type="scientific">Oryzihumus leptocrescens</name>
    <dbReference type="NCBI Taxonomy" id="297536"/>
    <lineage>
        <taxon>Bacteria</taxon>
        <taxon>Bacillati</taxon>
        <taxon>Actinomycetota</taxon>
        <taxon>Actinomycetes</taxon>
        <taxon>Micrococcales</taxon>
        <taxon>Intrasporangiaceae</taxon>
        <taxon>Oryzihumus</taxon>
    </lineage>
</organism>